<gene>
    <name evidence="2" type="ORF">IPP00_12450</name>
</gene>
<protein>
    <recommendedName>
        <fullName evidence="1">3-dehydroquinate synthase C-terminal domain-containing protein</fullName>
    </recommendedName>
</protein>
<evidence type="ECO:0000313" key="3">
    <source>
        <dbReference type="Proteomes" id="UP000886632"/>
    </source>
</evidence>
<proteinExistence type="predicted"/>
<dbReference type="Proteomes" id="UP000886632">
    <property type="component" value="Unassembled WGS sequence"/>
</dbReference>
<evidence type="ECO:0000313" key="2">
    <source>
        <dbReference type="EMBL" id="MBL0004748.1"/>
    </source>
</evidence>
<name>A0A9D7TEY7_9MICO</name>
<sequence length="107" mass="11131">MPDPQVVDGALALGLMAAAHLSHRLGRLDADGVAAHRDTLAALGLPTSARISLDDLVDALARDKKYRKGWRFVLLDALGRAQAGVSPDVEQLAGALDDLAIGASEHG</sequence>
<feature type="domain" description="3-dehydroquinate synthase C-terminal" evidence="1">
    <location>
        <begin position="10"/>
        <end position="65"/>
    </location>
</feature>
<dbReference type="EMBL" id="JADKGK010000022">
    <property type="protein sequence ID" value="MBL0004748.1"/>
    <property type="molecule type" value="Genomic_DNA"/>
</dbReference>
<evidence type="ECO:0000259" key="1">
    <source>
        <dbReference type="Pfam" id="PF24621"/>
    </source>
</evidence>
<accession>A0A9D7TEY7</accession>
<dbReference type="SUPFAM" id="SSF56796">
    <property type="entry name" value="Dehydroquinate synthase-like"/>
    <property type="match status" value="1"/>
</dbReference>
<organism evidence="2 3">
    <name type="scientific">Candidatus Phosphoribacter hodrii</name>
    <dbReference type="NCBI Taxonomy" id="2953743"/>
    <lineage>
        <taxon>Bacteria</taxon>
        <taxon>Bacillati</taxon>
        <taxon>Actinomycetota</taxon>
        <taxon>Actinomycetes</taxon>
        <taxon>Micrococcales</taxon>
        <taxon>Dermatophilaceae</taxon>
        <taxon>Candidatus Phosphoribacter</taxon>
    </lineage>
</organism>
<reference evidence="2" key="1">
    <citation type="submission" date="2020-10" db="EMBL/GenBank/DDBJ databases">
        <title>Connecting structure to function with the recovery of over 1000 high-quality activated sludge metagenome-assembled genomes encoding full-length rRNA genes using long-read sequencing.</title>
        <authorList>
            <person name="Singleton C.M."/>
            <person name="Petriglieri F."/>
            <person name="Kristensen J.M."/>
            <person name="Kirkegaard R.H."/>
            <person name="Michaelsen T.Y."/>
            <person name="Andersen M.H."/>
            <person name="Karst S.M."/>
            <person name="Dueholm M.S."/>
            <person name="Nielsen P.H."/>
            <person name="Albertsen M."/>
        </authorList>
    </citation>
    <scope>NUCLEOTIDE SEQUENCE</scope>
    <source>
        <strain evidence="2">Ribe_18-Q3-R11-54_MAXAC.001</strain>
    </source>
</reference>
<comment type="caution">
    <text evidence="2">The sequence shown here is derived from an EMBL/GenBank/DDBJ whole genome shotgun (WGS) entry which is preliminary data.</text>
</comment>
<dbReference type="AlphaFoldDB" id="A0A9D7TEY7"/>
<dbReference type="Pfam" id="PF24621">
    <property type="entry name" value="DHQS_C"/>
    <property type="match status" value="1"/>
</dbReference>
<dbReference type="Gene3D" id="1.20.1090.10">
    <property type="entry name" value="Dehydroquinate synthase-like - alpha domain"/>
    <property type="match status" value="1"/>
</dbReference>
<dbReference type="InterPro" id="IPR056179">
    <property type="entry name" value="DHQS_C"/>
</dbReference>